<dbReference type="PROSITE" id="PS50943">
    <property type="entry name" value="HTH_CROC1"/>
    <property type="match status" value="1"/>
</dbReference>
<organism evidence="2 3">
    <name type="scientific">Intestinibaculum porci</name>
    <dbReference type="NCBI Taxonomy" id="2487118"/>
    <lineage>
        <taxon>Bacteria</taxon>
        <taxon>Bacillati</taxon>
        <taxon>Bacillota</taxon>
        <taxon>Erysipelotrichia</taxon>
        <taxon>Erysipelotrichales</taxon>
        <taxon>Erysipelotrichaceae</taxon>
        <taxon>Intestinibaculum</taxon>
    </lineage>
</organism>
<keyword evidence="3" id="KW-1185">Reference proteome</keyword>
<dbReference type="KEGG" id="ebm:SG0102_09220"/>
<dbReference type="AlphaFoldDB" id="A0A3G9JP21"/>
<protein>
    <recommendedName>
        <fullName evidence="1">HTH cro/C1-type domain-containing protein</fullName>
    </recommendedName>
</protein>
<proteinExistence type="predicted"/>
<dbReference type="OrthoDB" id="3233490at2"/>
<dbReference type="EMBL" id="AP019309">
    <property type="protein sequence ID" value="BBH25988.1"/>
    <property type="molecule type" value="Genomic_DNA"/>
</dbReference>
<evidence type="ECO:0000259" key="1">
    <source>
        <dbReference type="PROSITE" id="PS50943"/>
    </source>
</evidence>
<name>A0A3G9JP21_9FIRM</name>
<evidence type="ECO:0000313" key="2">
    <source>
        <dbReference type="EMBL" id="BBH25988.1"/>
    </source>
</evidence>
<dbReference type="Proteomes" id="UP000268059">
    <property type="component" value="Chromosome"/>
</dbReference>
<evidence type="ECO:0000313" key="3">
    <source>
        <dbReference type="Proteomes" id="UP000268059"/>
    </source>
</evidence>
<dbReference type="RefSeq" id="WP_125118900.1">
    <property type="nucleotide sequence ID" value="NZ_AP019309.1"/>
</dbReference>
<accession>A0A3G9JP21</accession>
<dbReference type="InParanoid" id="A0A3G9JP21"/>
<dbReference type="InterPro" id="IPR001387">
    <property type="entry name" value="Cro/C1-type_HTH"/>
</dbReference>
<sequence length="135" mass="15317">MKTNELFNQLTQTKDPTKLIHDLPNISFTALLDHYIQRSSKSKSQIIKAAQIERTYGYQILKGTRQPSRNKILSLAIALDLSFDEINRLLALCDHGPLYAKVSRDALIIYGISHHLSVMEINDYLADHALPLLTD</sequence>
<reference evidence="2 3" key="1">
    <citation type="submission" date="2018-11" db="EMBL/GenBank/DDBJ databases">
        <title>Novel Erysipelotrichaceae bacterium isolated from small intestine of a swine.</title>
        <authorList>
            <person name="Kim J.S."/>
            <person name="Choe H."/>
            <person name="Lee Y.R."/>
            <person name="Kim K.M."/>
            <person name="Park D.S."/>
        </authorList>
    </citation>
    <scope>NUCLEOTIDE SEQUENCE [LARGE SCALE GENOMIC DNA]</scope>
    <source>
        <strain evidence="2 3">SG0102</strain>
    </source>
</reference>
<gene>
    <name evidence="2" type="ORF">SG0102_09220</name>
</gene>
<feature type="domain" description="HTH cro/C1-type" evidence="1">
    <location>
        <begin position="59"/>
        <end position="86"/>
    </location>
</feature>